<reference evidence="5" key="2">
    <citation type="journal article" date="2013" name="Biotechnol. Biofuels">
        <title>Mining for hemicellulases in the fungus-growing termite Pseudacanthotermes militaris using functional metagenomics.</title>
        <authorList>
            <person name="Bastien G."/>
            <person name="Arnal G."/>
            <person name="Bozonnet S."/>
            <person name="Laguerre S."/>
            <person name="Ferreira F."/>
            <person name="Faure R."/>
            <person name="Henrissat B."/>
            <person name="Lefevre F."/>
            <person name="Robe P."/>
            <person name="Bouchez O."/>
            <person name="Noirot C."/>
            <person name="Dumon C."/>
            <person name="O'Donohue M."/>
        </authorList>
    </citation>
    <scope>NUCLEOTIDE SEQUENCE</scope>
</reference>
<dbReference type="SUPFAM" id="SSF48452">
    <property type="entry name" value="TPR-like"/>
    <property type="match status" value="1"/>
</dbReference>
<name>S0DEN3_9ZZZZ</name>
<evidence type="ECO:0000313" key="5">
    <source>
        <dbReference type="EMBL" id="CCO21722.1"/>
    </source>
</evidence>
<accession>S0DEN3</accession>
<feature type="coiled-coil region" evidence="1">
    <location>
        <begin position="358"/>
        <end position="385"/>
    </location>
</feature>
<evidence type="ECO:0000256" key="1">
    <source>
        <dbReference type="SAM" id="Coils"/>
    </source>
</evidence>
<keyword evidence="2" id="KW-1133">Transmembrane helix</keyword>
<dbReference type="AlphaFoldDB" id="S0DEN3"/>
<dbReference type="InterPro" id="IPR045957">
    <property type="entry name" value="DUF6377"/>
</dbReference>
<feature type="transmembrane region" description="Helical" evidence="2">
    <location>
        <begin position="330"/>
        <end position="352"/>
    </location>
</feature>
<sequence>MGTRFLIFILGSLYVSCSAASEPDRAIRSMAELDRYIEQKEHYVGLREERINLLKREAEGTDDLRERLDRYNRLFDEYKSYIYDSAFVYAQKTLDMADRLADEDEIILAKRNIAFCYLSSGLFKEASDIMSAIDVSGASSDAKKNYYSLMARLYCDMADYSDGVSFSADYTKRGILYCDSVITYLPAESFDMWNTVGLKRMQQRNFPAAIDAFQSLLNSDRVDDHTYAIATSCIGYMYWDMNDPDLGLYYLSQAAIGDIKSATKEGVALLNLAGLLYEKGDLERANRYIRIAMEDANFYNARHRKIQIGAVLPIIEKKRVEMVEKQRNSLVVFAVTVSLLFLLLLAATIVIYKQVKRLHKAKRTIQRQNQNFKQANAKLLETNEIKDEYIAQSLYGKSEYIDRLENLYKIINRKVVARQYDDIQSYLKESDLKKERENMYSSFDQTFLKLFPGFIEEYNDLFRPEDRVVFDSARGLTPELRIFALIRLGINESERIAKFLDYSVNTINTYKTKVKNKSVVSNEQFEPKIMEIKTVRMMPQ</sequence>
<dbReference type="EMBL" id="HF548331">
    <property type="protein sequence ID" value="CCO21833.1"/>
    <property type="molecule type" value="Genomic_DNA"/>
</dbReference>
<evidence type="ECO:0000313" key="6">
    <source>
        <dbReference type="EMBL" id="CCO21752.1"/>
    </source>
</evidence>
<dbReference type="InterPro" id="IPR011990">
    <property type="entry name" value="TPR-like_helical_dom_sf"/>
</dbReference>
<dbReference type="Gene3D" id="1.25.40.10">
    <property type="entry name" value="Tetratricopeptide repeat domain"/>
    <property type="match status" value="2"/>
</dbReference>
<keyword evidence="2" id="KW-0812">Transmembrane</keyword>
<evidence type="ECO:0000259" key="3">
    <source>
        <dbReference type="Pfam" id="PF19904"/>
    </source>
</evidence>
<protein>
    <recommendedName>
        <fullName evidence="3">DUF6377 domain-containing protein</fullName>
    </recommendedName>
</protein>
<dbReference type="Pfam" id="PF19904">
    <property type="entry name" value="DUF6377"/>
    <property type="match status" value="1"/>
</dbReference>
<evidence type="ECO:0000313" key="7">
    <source>
        <dbReference type="EMBL" id="CCO21833.1"/>
    </source>
</evidence>
<proteinExistence type="predicted"/>
<feature type="domain" description="DUF6377" evidence="3">
    <location>
        <begin position="258"/>
        <end position="497"/>
    </location>
</feature>
<organism evidence="5">
    <name type="scientific">termite gut metagenome</name>
    <dbReference type="NCBI Taxonomy" id="433724"/>
    <lineage>
        <taxon>unclassified sequences</taxon>
        <taxon>metagenomes</taxon>
        <taxon>organismal metagenomes</taxon>
    </lineage>
</organism>
<dbReference type="EMBL" id="HF548320">
    <property type="protein sequence ID" value="CCO21722.1"/>
    <property type="molecule type" value="Genomic_DNA"/>
</dbReference>
<gene>
    <name evidence="7" type="ORF">BN138_1021</name>
    <name evidence="4" type="ORF">BN138_670</name>
    <name evidence="5" type="ORF">BN138_910</name>
    <name evidence="6" type="ORF">BN138_940</name>
</gene>
<dbReference type="EMBL" id="HF548305">
    <property type="protein sequence ID" value="CCO21482.1"/>
    <property type="molecule type" value="Genomic_DNA"/>
</dbReference>
<evidence type="ECO:0000313" key="4">
    <source>
        <dbReference type="EMBL" id="CCO21482.1"/>
    </source>
</evidence>
<evidence type="ECO:0000256" key="2">
    <source>
        <dbReference type="SAM" id="Phobius"/>
    </source>
</evidence>
<reference evidence="5" key="1">
    <citation type="submission" date="2012-10" db="EMBL/GenBank/DDBJ databases">
        <authorList>
            <person name="Sandrine L."/>
        </authorList>
    </citation>
    <scope>NUCLEOTIDE SEQUENCE</scope>
</reference>
<keyword evidence="1" id="KW-0175">Coiled coil</keyword>
<dbReference type="EMBL" id="HF548325">
    <property type="protein sequence ID" value="CCO21752.1"/>
    <property type="molecule type" value="Genomic_DNA"/>
</dbReference>
<keyword evidence="2" id="KW-0472">Membrane</keyword>